<feature type="region of interest" description="Disordered" evidence="1">
    <location>
        <begin position="252"/>
        <end position="329"/>
    </location>
</feature>
<dbReference type="PROSITE" id="PS51257">
    <property type="entry name" value="PROKAR_LIPOPROTEIN"/>
    <property type="match status" value="1"/>
</dbReference>
<name>A0ABU1FS18_9MICC</name>
<evidence type="ECO:0000256" key="2">
    <source>
        <dbReference type="SAM" id="SignalP"/>
    </source>
</evidence>
<evidence type="ECO:0000256" key="1">
    <source>
        <dbReference type="SAM" id="MobiDB-lite"/>
    </source>
</evidence>
<keyword evidence="2" id="KW-0732">Signal</keyword>
<feature type="region of interest" description="Disordered" evidence="1">
    <location>
        <begin position="33"/>
        <end position="66"/>
    </location>
</feature>
<dbReference type="EMBL" id="JAVKGT010000005">
    <property type="protein sequence ID" value="MDR5711122.1"/>
    <property type="molecule type" value="Genomic_DNA"/>
</dbReference>
<protein>
    <submittedName>
        <fullName evidence="3">Uncharacterized protein</fullName>
    </submittedName>
</protein>
<dbReference type="RefSeq" id="WP_310536506.1">
    <property type="nucleotide sequence ID" value="NZ_BAAAOC010000024.1"/>
</dbReference>
<accession>A0ABU1FS18</accession>
<evidence type="ECO:0000313" key="4">
    <source>
        <dbReference type="Proteomes" id="UP001260872"/>
    </source>
</evidence>
<evidence type="ECO:0000313" key="3">
    <source>
        <dbReference type="EMBL" id="MDR5711122.1"/>
    </source>
</evidence>
<sequence length="329" mass="34524">MPSFPYRSRLSSRTLALTTAAFVAALMLSSCDAEPEAPAQELGGGPVNGTPQADPAAPAPSGSQLSHDRMREVLEEHGASSTTDTDNYWADLRDLQRELHKLQVDPASCKQTVVSAALPVPDGALMAHTEEPQELTVYTFQNAEAAAGYVELHSSALGSCSSYTVTRPGASEEGAAESSTDLERVEVRSGAQDALALQRTTTTGETSERALVVVLRYDSHVVSVSQEQEAALGEDEAEAAVVVLEAEAATILSELTGETIEAPEPEPEEDEEESSDDDGSEDSGTTEDPETAEDAEESESSEEGSAESDAEQSEADTVSDAEAEAPSAD</sequence>
<dbReference type="Proteomes" id="UP001260872">
    <property type="component" value="Unassembled WGS sequence"/>
</dbReference>
<proteinExistence type="predicted"/>
<reference evidence="4" key="1">
    <citation type="submission" date="2023-07" db="EMBL/GenBank/DDBJ databases">
        <title>Description of three actinobacteria isolated from air of manufacturing shop in a pharmaceutical factory.</title>
        <authorList>
            <person name="Zhang D.-F."/>
        </authorList>
    </citation>
    <scope>NUCLEOTIDE SEQUENCE [LARGE SCALE GENOMIC DNA]</scope>
    <source>
        <strain evidence="4">CCTCC AB 207010</strain>
    </source>
</reference>
<feature type="chain" id="PRO_5046864568" evidence="2">
    <location>
        <begin position="34"/>
        <end position="329"/>
    </location>
</feature>
<gene>
    <name evidence="3" type="ORF">RH857_03075</name>
</gene>
<keyword evidence="4" id="KW-1185">Reference proteome</keyword>
<feature type="signal peptide" evidence="2">
    <location>
        <begin position="1"/>
        <end position="33"/>
    </location>
</feature>
<comment type="caution">
    <text evidence="3">The sequence shown here is derived from an EMBL/GenBank/DDBJ whole genome shotgun (WGS) entry which is preliminary data.</text>
</comment>
<feature type="compositionally biased region" description="Acidic residues" evidence="1">
    <location>
        <begin position="261"/>
        <end position="323"/>
    </location>
</feature>
<organism evidence="3 4">
    <name type="scientific">Nesterenkonia flava</name>
    <dbReference type="NCBI Taxonomy" id="469799"/>
    <lineage>
        <taxon>Bacteria</taxon>
        <taxon>Bacillati</taxon>
        <taxon>Actinomycetota</taxon>
        <taxon>Actinomycetes</taxon>
        <taxon>Micrococcales</taxon>
        <taxon>Micrococcaceae</taxon>
        <taxon>Nesterenkonia</taxon>
    </lineage>
</organism>